<feature type="signal peptide" evidence="3">
    <location>
        <begin position="1"/>
        <end position="24"/>
    </location>
</feature>
<keyword evidence="1 3" id="KW-0732">Signal</keyword>
<dbReference type="SUPFAM" id="SSF51261">
    <property type="entry name" value="Duplicated hybrid motif"/>
    <property type="match status" value="1"/>
</dbReference>
<organism evidence="5 6">
    <name type="scientific">Sphingomonas rosea</name>
    <dbReference type="NCBI Taxonomy" id="335605"/>
    <lineage>
        <taxon>Bacteria</taxon>
        <taxon>Pseudomonadati</taxon>
        <taxon>Pseudomonadota</taxon>
        <taxon>Alphaproteobacteria</taxon>
        <taxon>Sphingomonadales</taxon>
        <taxon>Sphingomonadaceae</taxon>
        <taxon>Sphingomonas</taxon>
    </lineage>
</organism>
<evidence type="ECO:0000256" key="1">
    <source>
        <dbReference type="ARBA" id="ARBA00022729"/>
    </source>
</evidence>
<sequence>MRRRLFLIACTPWLVSASDPVAVAAREAQAAVAEQQRLEREAQGAKSQAERAAADSAAAGQALIATEARIAAGEAELAALQRRREGLAAQLAAARRPASALLAGLAEAGRKPAWLSLVGAGNAEQQVRLAALARTVGPEVERRSSTLKGQLATLATLERRQRDLQAQLGRDRLAAAEAQQRFADKEKAALALASQKGAQAFVAADQVLDRSERTASLQGEAEQRRAALKQAAVLAKLPPSAPRPTAPEGGAPVPPIAWQVPAGGAVTAGLGELMSNGVRARGVTIAAVTGTQVVAPAAGRIVFAGPFRRRPGLVIIDHGGGWVTLLGNVRPSLRVGDRIAAGDPVGRALGPVTAELFRDGKAEPAALIARSSG</sequence>
<keyword evidence="6" id="KW-1185">Reference proteome</keyword>
<dbReference type="Proteomes" id="UP001424459">
    <property type="component" value="Unassembled WGS sequence"/>
</dbReference>
<accession>A0ABP7U0Q5</accession>
<gene>
    <name evidence="5" type="ORF">GCM10022281_12890</name>
</gene>
<dbReference type="Pfam" id="PF01551">
    <property type="entry name" value="Peptidase_M23"/>
    <property type="match status" value="1"/>
</dbReference>
<evidence type="ECO:0000256" key="3">
    <source>
        <dbReference type="SAM" id="SignalP"/>
    </source>
</evidence>
<name>A0ABP7U0Q5_9SPHN</name>
<proteinExistence type="predicted"/>
<dbReference type="InterPro" id="IPR011055">
    <property type="entry name" value="Dup_hybrid_motif"/>
</dbReference>
<evidence type="ECO:0000256" key="2">
    <source>
        <dbReference type="SAM" id="Coils"/>
    </source>
</evidence>
<feature type="coiled-coil region" evidence="2">
    <location>
        <begin position="21"/>
        <end position="90"/>
    </location>
</feature>
<evidence type="ECO:0000313" key="6">
    <source>
        <dbReference type="Proteomes" id="UP001424459"/>
    </source>
</evidence>
<evidence type="ECO:0000313" key="5">
    <source>
        <dbReference type="EMBL" id="GAA4034204.1"/>
    </source>
</evidence>
<reference evidence="6" key="1">
    <citation type="journal article" date="2019" name="Int. J. Syst. Evol. Microbiol.">
        <title>The Global Catalogue of Microorganisms (GCM) 10K type strain sequencing project: providing services to taxonomists for standard genome sequencing and annotation.</title>
        <authorList>
            <consortium name="The Broad Institute Genomics Platform"/>
            <consortium name="The Broad Institute Genome Sequencing Center for Infectious Disease"/>
            <person name="Wu L."/>
            <person name="Ma J."/>
        </authorList>
    </citation>
    <scope>NUCLEOTIDE SEQUENCE [LARGE SCALE GENOMIC DNA]</scope>
    <source>
        <strain evidence="6">JCM 17564</strain>
    </source>
</reference>
<protein>
    <recommendedName>
        <fullName evidence="4">M23ase beta-sheet core domain-containing protein</fullName>
    </recommendedName>
</protein>
<dbReference type="PANTHER" id="PTHR21666">
    <property type="entry name" value="PEPTIDASE-RELATED"/>
    <property type="match status" value="1"/>
</dbReference>
<feature type="chain" id="PRO_5047359959" description="M23ase beta-sheet core domain-containing protein" evidence="3">
    <location>
        <begin position="25"/>
        <end position="373"/>
    </location>
</feature>
<dbReference type="EMBL" id="BAABBR010000001">
    <property type="protein sequence ID" value="GAA4034204.1"/>
    <property type="molecule type" value="Genomic_DNA"/>
</dbReference>
<dbReference type="CDD" id="cd12797">
    <property type="entry name" value="M23_peptidase"/>
    <property type="match status" value="1"/>
</dbReference>
<comment type="caution">
    <text evidence="5">The sequence shown here is derived from an EMBL/GenBank/DDBJ whole genome shotgun (WGS) entry which is preliminary data.</text>
</comment>
<dbReference type="InterPro" id="IPR016047">
    <property type="entry name" value="M23ase_b-sheet_dom"/>
</dbReference>
<dbReference type="Gene3D" id="2.70.70.10">
    <property type="entry name" value="Glucose Permease (Domain IIA)"/>
    <property type="match status" value="1"/>
</dbReference>
<keyword evidence="2" id="KW-0175">Coiled coil</keyword>
<dbReference type="PANTHER" id="PTHR21666:SF289">
    <property type="entry name" value="L-ALA--D-GLU ENDOPEPTIDASE"/>
    <property type="match status" value="1"/>
</dbReference>
<dbReference type="RefSeq" id="WP_344696208.1">
    <property type="nucleotide sequence ID" value="NZ_BAABBR010000001.1"/>
</dbReference>
<dbReference type="InterPro" id="IPR050570">
    <property type="entry name" value="Cell_wall_metabolism_enzyme"/>
</dbReference>
<evidence type="ECO:0000259" key="4">
    <source>
        <dbReference type="Pfam" id="PF01551"/>
    </source>
</evidence>
<feature type="domain" description="M23ase beta-sheet core" evidence="4">
    <location>
        <begin position="281"/>
        <end position="348"/>
    </location>
</feature>